<protein>
    <submittedName>
        <fullName evidence="2">DUF4350 domain-containing protein</fullName>
    </submittedName>
</protein>
<sequence length="433" mass="46485">MSARSGPFRPATVAGMLLLGGAAFLLLLYALGAGWTGQENRDGGTHAASNSLNGYAGLVNLLERRGHDVSLSRTPSRLQERALLVVTPGMYSDAGQLQDLINDRKDQGPTLLILPKWSVFPVPGNAGIEAEDGWVILGGAMTPEWLAQMPAFEGVELEIGTTQGWSGLGLEGALPEGDHVQAITRQPSPILFPIVTDAEGDLLAGYWNQNGYFPDLAADSGVEFSREDEKQQDDAIWPLVVVIEPDLLNNYGLADMARAQQAVLLVEASMDGVDLPIIFDMTIPGLGSSMNLLTLAFRPPFLAATLCLLLAALVIGWRGFRRFGPPNAPAPAIARGKRQLARNSAALIERTRRWHLLGAPYADMIAARIAAAFQIRERDPALRAAAIDRALAARDEGAPHFSETAEALRNAHGQAEILRAAAALTAIENRMIR</sequence>
<dbReference type="RefSeq" id="WP_160592007.1">
    <property type="nucleotide sequence ID" value="NZ_BAAAFP010000001.1"/>
</dbReference>
<evidence type="ECO:0000313" key="2">
    <source>
        <dbReference type="EMBL" id="MXO89168.1"/>
    </source>
</evidence>
<keyword evidence="1" id="KW-0472">Membrane</keyword>
<evidence type="ECO:0000256" key="1">
    <source>
        <dbReference type="SAM" id="Phobius"/>
    </source>
</evidence>
<keyword evidence="3" id="KW-1185">Reference proteome</keyword>
<evidence type="ECO:0000313" key="3">
    <source>
        <dbReference type="Proteomes" id="UP000435243"/>
    </source>
</evidence>
<reference evidence="2 3" key="1">
    <citation type="submission" date="2019-12" db="EMBL/GenBank/DDBJ databases">
        <title>Genomic-based taxomic classification of the family Erythrobacteraceae.</title>
        <authorList>
            <person name="Xu L."/>
        </authorList>
    </citation>
    <scope>NUCLEOTIDE SEQUENCE [LARGE SCALE GENOMIC DNA]</scope>
    <source>
        <strain evidence="2 3">JCM 16339</strain>
    </source>
</reference>
<dbReference type="Proteomes" id="UP000435243">
    <property type="component" value="Unassembled WGS sequence"/>
</dbReference>
<name>A0A844ZN28_9SPHN</name>
<dbReference type="EMBL" id="WTYY01000005">
    <property type="protein sequence ID" value="MXO89168.1"/>
    <property type="molecule type" value="Genomic_DNA"/>
</dbReference>
<dbReference type="AlphaFoldDB" id="A0A844ZN28"/>
<proteinExistence type="predicted"/>
<keyword evidence="1" id="KW-1133">Transmembrane helix</keyword>
<organism evidence="2 3">
    <name type="scientific">Alteraurantiacibacter aestuarii</name>
    <dbReference type="NCBI Taxonomy" id="650004"/>
    <lineage>
        <taxon>Bacteria</taxon>
        <taxon>Pseudomonadati</taxon>
        <taxon>Pseudomonadota</taxon>
        <taxon>Alphaproteobacteria</taxon>
        <taxon>Sphingomonadales</taxon>
        <taxon>Erythrobacteraceae</taxon>
        <taxon>Alteraurantiacibacter</taxon>
    </lineage>
</organism>
<dbReference type="OrthoDB" id="7198805at2"/>
<gene>
    <name evidence="2" type="ORF">GRI32_10485</name>
</gene>
<comment type="caution">
    <text evidence="2">The sequence shown here is derived from an EMBL/GenBank/DDBJ whole genome shotgun (WGS) entry which is preliminary data.</text>
</comment>
<feature type="transmembrane region" description="Helical" evidence="1">
    <location>
        <begin position="301"/>
        <end position="320"/>
    </location>
</feature>
<keyword evidence="1" id="KW-0812">Transmembrane</keyword>
<accession>A0A844ZN28</accession>